<dbReference type="Proteomes" id="UP000799779">
    <property type="component" value="Unassembled WGS sequence"/>
</dbReference>
<accession>A0A6A5WZC3</accession>
<dbReference type="AlphaFoldDB" id="A0A6A5WZC3"/>
<name>A0A6A5WZC3_9PLEO</name>
<dbReference type="EMBL" id="ML977558">
    <property type="protein sequence ID" value="KAF2007100.1"/>
    <property type="molecule type" value="Genomic_DNA"/>
</dbReference>
<evidence type="ECO:0000313" key="2">
    <source>
        <dbReference type="Proteomes" id="UP000799779"/>
    </source>
</evidence>
<sequence length="140" mass="15201">MTRGADTRWRTFRYRDLCASAACSHNVMHFRGMVLVFTRFILEGVHGVKVSYPVCSLFCYGCRGTGGGNIHVSQRSPCGISLTGIAVEGVLNGLAIPCVCCSIVVPLPSIHGGLYNLHCLYCCNGTTFVESVSTLKIFKF</sequence>
<organism evidence="1 2">
    <name type="scientific">Amniculicola lignicola CBS 123094</name>
    <dbReference type="NCBI Taxonomy" id="1392246"/>
    <lineage>
        <taxon>Eukaryota</taxon>
        <taxon>Fungi</taxon>
        <taxon>Dikarya</taxon>
        <taxon>Ascomycota</taxon>
        <taxon>Pezizomycotina</taxon>
        <taxon>Dothideomycetes</taxon>
        <taxon>Pleosporomycetidae</taxon>
        <taxon>Pleosporales</taxon>
        <taxon>Amniculicolaceae</taxon>
        <taxon>Amniculicola</taxon>
    </lineage>
</organism>
<protein>
    <submittedName>
        <fullName evidence="1">Uncharacterized protein</fullName>
    </submittedName>
</protein>
<proteinExistence type="predicted"/>
<reference evidence="1" key="1">
    <citation type="journal article" date="2020" name="Stud. Mycol.">
        <title>101 Dothideomycetes genomes: a test case for predicting lifestyles and emergence of pathogens.</title>
        <authorList>
            <person name="Haridas S."/>
            <person name="Albert R."/>
            <person name="Binder M."/>
            <person name="Bloem J."/>
            <person name="Labutti K."/>
            <person name="Salamov A."/>
            <person name="Andreopoulos B."/>
            <person name="Baker S."/>
            <person name="Barry K."/>
            <person name="Bills G."/>
            <person name="Bluhm B."/>
            <person name="Cannon C."/>
            <person name="Castanera R."/>
            <person name="Culley D."/>
            <person name="Daum C."/>
            <person name="Ezra D."/>
            <person name="Gonzalez J."/>
            <person name="Henrissat B."/>
            <person name="Kuo A."/>
            <person name="Liang C."/>
            <person name="Lipzen A."/>
            <person name="Lutzoni F."/>
            <person name="Magnuson J."/>
            <person name="Mondo S."/>
            <person name="Nolan M."/>
            <person name="Ohm R."/>
            <person name="Pangilinan J."/>
            <person name="Park H.-J."/>
            <person name="Ramirez L."/>
            <person name="Alfaro M."/>
            <person name="Sun H."/>
            <person name="Tritt A."/>
            <person name="Yoshinaga Y."/>
            <person name="Zwiers L.-H."/>
            <person name="Turgeon B."/>
            <person name="Goodwin S."/>
            <person name="Spatafora J."/>
            <person name="Crous P."/>
            <person name="Grigoriev I."/>
        </authorList>
    </citation>
    <scope>NUCLEOTIDE SEQUENCE</scope>
    <source>
        <strain evidence="1">CBS 123094</strain>
    </source>
</reference>
<keyword evidence="2" id="KW-1185">Reference proteome</keyword>
<evidence type="ECO:0000313" key="1">
    <source>
        <dbReference type="EMBL" id="KAF2007100.1"/>
    </source>
</evidence>
<gene>
    <name evidence="1" type="ORF">P154DRAFT_182907</name>
</gene>